<keyword evidence="2" id="KW-1185">Reference proteome</keyword>
<evidence type="ECO:0000313" key="2">
    <source>
        <dbReference type="Proteomes" id="UP001651880"/>
    </source>
</evidence>
<evidence type="ECO:0000313" key="1">
    <source>
        <dbReference type="EMBL" id="MCQ1530522.1"/>
    </source>
</evidence>
<reference evidence="1 2" key="1">
    <citation type="submission" date="2021-10" db="EMBL/GenBank/DDBJ databases">
        <title>Lutispora strain m25 sp. nov., a thermophilic, non-spore-forming bacterium isolated from a lab-scale methanogenic bioreactor digesting anaerobic sludge.</title>
        <authorList>
            <person name="El Houari A."/>
            <person name="Mcdonald J."/>
        </authorList>
    </citation>
    <scope>NUCLEOTIDE SEQUENCE [LARGE SCALE GENOMIC DNA]</scope>
    <source>
        <strain evidence="2">m25</strain>
    </source>
</reference>
<dbReference type="RefSeq" id="WP_255228045.1">
    <property type="nucleotide sequence ID" value="NZ_JAJEKE010000012.1"/>
</dbReference>
<sequence length="54" mass="6364">MRKRCFKAIAIMLAIALFLPRKKKVYGNGHFGIPEELARINYSPFTSMWKRFIC</sequence>
<name>A0ABT1NGY6_9FIRM</name>
<organism evidence="1 2">
    <name type="scientific">Lutispora saccharofermentans</name>
    <dbReference type="NCBI Taxonomy" id="3024236"/>
    <lineage>
        <taxon>Bacteria</taxon>
        <taxon>Bacillati</taxon>
        <taxon>Bacillota</taxon>
        <taxon>Clostridia</taxon>
        <taxon>Lutisporales</taxon>
        <taxon>Lutisporaceae</taxon>
        <taxon>Lutispora</taxon>
    </lineage>
</organism>
<dbReference type="Proteomes" id="UP001651880">
    <property type="component" value="Unassembled WGS sequence"/>
</dbReference>
<dbReference type="EMBL" id="JAJEKE010000012">
    <property type="protein sequence ID" value="MCQ1530522.1"/>
    <property type="molecule type" value="Genomic_DNA"/>
</dbReference>
<proteinExistence type="predicted"/>
<protein>
    <submittedName>
        <fullName evidence="1">Uncharacterized protein</fullName>
    </submittedName>
</protein>
<accession>A0ABT1NGY6</accession>
<comment type="caution">
    <text evidence="1">The sequence shown here is derived from an EMBL/GenBank/DDBJ whole genome shotgun (WGS) entry which is preliminary data.</text>
</comment>
<gene>
    <name evidence="1" type="ORF">LJD61_13310</name>
</gene>